<name>A0ABQ9JXU5_9CUCU</name>
<evidence type="ECO:0000256" key="1">
    <source>
        <dbReference type="ARBA" id="ARBA00009686"/>
    </source>
</evidence>
<dbReference type="Proteomes" id="UP001162164">
    <property type="component" value="Unassembled WGS sequence"/>
</dbReference>
<comment type="similarity">
    <text evidence="1">Belongs to the phosducin family.</text>
</comment>
<protein>
    <submittedName>
        <fullName evidence="2">Uncharacterized protein</fullName>
    </submittedName>
</protein>
<dbReference type="Gene3D" id="3.40.30.10">
    <property type="entry name" value="Glutaredoxin"/>
    <property type="match status" value="1"/>
</dbReference>
<dbReference type="InterPro" id="IPR036249">
    <property type="entry name" value="Thioredoxin-like_sf"/>
</dbReference>
<gene>
    <name evidence="2" type="ORF">NQ317_013947</name>
</gene>
<dbReference type="InterPro" id="IPR051498">
    <property type="entry name" value="Phosducin-like_chap/apop_reg"/>
</dbReference>
<comment type="caution">
    <text evidence="2">The sequence shown here is derived from an EMBL/GenBank/DDBJ whole genome shotgun (WGS) entry which is preliminary data.</text>
</comment>
<sequence length="92" mass="10422">MNIKKCNIHAFKKQTGGKNLSELDLDELDELEDSEDEAVLLEYRNKRLAEIKALADRNKFGTVGEISAQDYVNEVNKAGEGVWVLLHLYKQG</sequence>
<dbReference type="PANTHER" id="PTHR45809:SF3">
    <property type="entry name" value="VIRAL IAP-ASSOCIATED FACTOR HOMOLOG"/>
    <property type="match status" value="1"/>
</dbReference>
<dbReference type="SUPFAM" id="SSF52833">
    <property type="entry name" value="Thioredoxin-like"/>
    <property type="match status" value="1"/>
</dbReference>
<accession>A0ABQ9JXU5</accession>
<proteinExistence type="inferred from homology"/>
<evidence type="ECO:0000313" key="2">
    <source>
        <dbReference type="EMBL" id="KAJ8982162.1"/>
    </source>
</evidence>
<dbReference type="EMBL" id="JAPWTJ010000141">
    <property type="protein sequence ID" value="KAJ8982162.1"/>
    <property type="molecule type" value="Genomic_DNA"/>
</dbReference>
<evidence type="ECO:0000313" key="3">
    <source>
        <dbReference type="Proteomes" id="UP001162164"/>
    </source>
</evidence>
<organism evidence="2 3">
    <name type="scientific">Molorchus minor</name>
    <dbReference type="NCBI Taxonomy" id="1323400"/>
    <lineage>
        <taxon>Eukaryota</taxon>
        <taxon>Metazoa</taxon>
        <taxon>Ecdysozoa</taxon>
        <taxon>Arthropoda</taxon>
        <taxon>Hexapoda</taxon>
        <taxon>Insecta</taxon>
        <taxon>Pterygota</taxon>
        <taxon>Neoptera</taxon>
        <taxon>Endopterygota</taxon>
        <taxon>Coleoptera</taxon>
        <taxon>Polyphaga</taxon>
        <taxon>Cucujiformia</taxon>
        <taxon>Chrysomeloidea</taxon>
        <taxon>Cerambycidae</taxon>
        <taxon>Lamiinae</taxon>
        <taxon>Monochamini</taxon>
        <taxon>Molorchus</taxon>
    </lineage>
</organism>
<dbReference type="PANTHER" id="PTHR45809">
    <property type="entry name" value="VIRAL IAP-ASSOCIATED FACTOR HOMOLOG"/>
    <property type="match status" value="1"/>
</dbReference>
<reference evidence="2" key="1">
    <citation type="journal article" date="2023" name="Insect Mol. Biol.">
        <title>Genome sequencing provides insights into the evolution of gene families encoding plant cell wall-degrading enzymes in longhorned beetles.</title>
        <authorList>
            <person name="Shin N.R."/>
            <person name="Okamura Y."/>
            <person name="Kirsch R."/>
            <person name="Pauchet Y."/>
        </authorList>
    </citation>
    <scope>NUCLEOTIDE SEQUENCE</scope>
    <source>
        <strain evidence="2">MMC_N1</strain>
    </source>
</reference>
<keyword evidence="3" id="KW-1185">Reference proteome</keyword>